<dbReference type="Proteomes" id="UP000054498">
    <property type="component" value="Unassembled WGS sequence"/>
</dbReference>
<keyword evidence="2" id="KW-0732">Signal</keyword>
<protein>
    <submittedName>
        <fullName evidence="3">Uncharacterized protein</fullName>
    </submittedName>
</protein>
<sequence>MHLKTTGSLLVLLAALAVCAPTPAAAAAAAAGLPAGCKGVGNVYTSLKCLSAALAADGYPAHAVVAPLAYTLTGRLSSFIEKATRQKPRVNFYFAVPAPGTEGSASCAQAQGGYRGLAACAFFRCTLGKLHAYLGEGLGALLDLGLKKSAKPSYYASGASKALRRLTSKGYLCAQEAIPSAAPQASFGAGGGGGAGFGLSCRYADGTEVNFAGGGGGGGSGFGAKAGGGPKKPSWDGGGGAGGGANALGADGLWPHVGSTAGGCAGRKGCKLPRPVSDAGSYPERFGAAMANVVAARIPLCLSTGGVLVAVGGGGGGAGYGGARVTPAAGVSTGFEFRFAVNAELSYSPPGDQVVYSLSTGPKASSAFAPALLSSPAAAASLRAALAQGLGATNNGECSNTSTLDVAGPQWQSAVLQQGDVSPYLPGLGPVFDVGASGGSLLRYASPVYYPGQGVNVSTLAVMNTEGVDAGALQPGAHFPFYGSSTLASNSSAAPDTAHQAPTAGLRPAWAP</sequence>
<dbReference type="GeneID" id="25730596"/>
<keyword evidence="4" id="KW-1185">Reference proteome</keyword>
<dbReference type="RefSeq" id="XP_013893821.1">
    <property type="nucleotide sequence ID" value="XM_014038367.1"/>
</dbReference>
<feature type="chain" id="PRO_5002258317" evidence="2">
    <location>
        <begin position="20"/>
        <end position="512"/>
    </location>
</feature>
<organism evidence="3 4">
    <name type="scientific">Monoraphidium neglectum</name>
    <dbReference type="NCBI Taxonomy" id="145388"/>
    <lineage>
        <taxon>Eukaryota</taxon>
        <taxon>Viridiplantae</taxon>
        <taxon>Chlorophyta</taxon>
        <taxon>core chlorophytes</taxon>
        <taxon>Chlorophyceae</taxon>
        <taxon>CS clade</taxon>
        <taxon>Sphaeropleales</taxon>
        <taxon>Selenastraceae</taxon>
        <taxon>Monoraphidium</taxon>
    </lineage>
</organism>
<dbReference type="AlphaFoldDB" id="A0A0D2LZM3"/>
<gene>
    <name evidence="3" type="ORF">MNEG_13161</name>
</gene>
<evidence type="ECO:0000313" key="4">
    <source>
        <dbReference type="Proteomes" id="UP000054498"/>
    </source>
</evidence>
<accession>A0A0D2LZM3</accession>
<feature type="region of interest" description="Disordered" evidence="1">
    <location>
        <begin position="490"/>
        <end position="512"/>
    </location>
</feature>
<name>A0A0D2LZM3_9CHLO</name>
<dbReference type="EMBL" id="KK103879">
    <property type="protein sequence ID" value="KIY94801.1"/>
    <property type="molecule type" value="Genomic_DNA"/>
</dbReference>
<feature type="signal peptide" evidence="2">
    <location>
        <begin position="1"/>
        <end position="19"/>
    </location>
</feature>
<evidence type="ECO:0000313" key="3">
    <source>
        <dbReference type="EMBL" id="KIY94801.1"/>
    </source>
</evidence>
<evidence type="ECO:0000256" key="2">
    <source>
        <dbReference type="SAM" id="SignalP"/>
    </source>
</evidence>
<dbReference type="KEGG" id="mng:MNEG_13161"/>
<evidence type="ECO:0000256" key="1">
    <source>
        <dbReference type="SAM" id="MobiDB-lite"/>
    </source>
</evidence>
<reference evidence="3 4" key="1">
    <citation type="journal article" date="2013" name="BMC Genomics">
        <title>Reconstruction of the lipid metabolism for the microalga Monoraphidium neglectum from its genome sequence reveals characteristics suitable for biofuel production.</title>
        <authorList>
            <person name="Bogen C."/>
            <person name="Al-Dilaimi A."/>
            <person name="Albersmeier A."/>
            <person name="Wichmann J."/>
            <person name="Grundmann M."/>
            <person name="Rupp O."/>
            <person name="Lauersen K.J."/>
            <person name="Blifernez-Klassen O."/>
            <person name="Kalinowski J."/>
            <person name="Goesmann A."/>
            <person name="Mussgnug J.H."/>
            <person name="Kruse O."/>
        </authorList>
    </citation>
    <scope>NUCLEOTIDE SEQUENCE [LARGE SCALE GENOMIC DNA]</scope>
    <source>
        <strain evidence="3 4">SAG 48.87</strain>
    </source>
</reference>
<proteinExistence type="predicted"/>